<organism evidence="9 10">
    <name type="scientific">Candidatus Cryosericum septentrionale</name>
    <dbReference type="NCBI Taxonomy" id="2290913"/>
    <lineage>
        <taxon>Bacteria</taxon>
        <taxon>Pseudomonadati</taxon>
        <taxon>Caldisericota/Cryosericota group</taxon>
        <taxon>Candidatus Cryosericota</taxon>
        <taxon>Candidatus Cryosericia</taxon>
        <taxon>Candidatus Cryosericales</taxon>
        <taxon>Candidatus Cryosericaceae</taxon>
        <taxon>Candidatus Cryosericum</taxon>
    </lineage>
</organism>
<evidence type="ECO:0000256" key="1">
    <source>
        <dbReference type="ARBA" id="ARBA00004651"/>
    </source>
</evidence>
<dbReference type="GO" id="GO:0005886">
    <property type="term" value="C:plasma membrane"/>
    <property type="evidence" value="ECO:0007669"/>
    <property type="project" value="UniProtKB-SubCell"/>
</dbReference>
<dbReference type="PROSITE" id="PS50928">
    <property type="entry name" value="ABC_TM1"/>
    <property type="match status" value="1"/>
</dbReference>
<evidence type="ECO:0000256" key="7">
    <source>
        <dbReference type="RuleBase" id="RU363032"/>
    </source>
</evidence>
<feature type="transmembrane region" description="Helical" evidence="7">
    <location>
        <begin position="135"/>
        <end position="157"/>
    </location>
</feature>
<keyword evidence="2 7" id="KW-0813">Transport</keyword>
<dbReference type="InterPro" id="IPR045621">
    <property type="entry name" value="BPD_transp_1_N"/>
</dbReference>
<name>A0A398DPH1_9BACT</name>
<feature type="transmembrane region" description="Helical" evidence="7">
    <location>
        <begin position="256"/>
        <end position="282"/>
    </location>
</feature>
<feature type="transmembrane region" description="Helical" evidence="7">
    <location>
        <begin position="9"/>
        <end position="30"/>
    </location>
</feature>
<evidence type="ECO:0000313" key="9">
    <source>
        <dbReference type="EMBL" id="RIE15879.1"/>
    </source>
</evidence>
<dbReference type="OrthoDB" id="9805855at2"/>
<dbReference type="PANTHER" id="PTHR43163">
    <property type="entry name" value="DIPEPTIDE TRANSPORT SYSTEM PERMEASE PROTEIN DPPB-RELATED"/>
    <property type="match status" value="1"/>
</dbReference>
<protein>
    <submittedName>
        <fullName evidence="9">ABC transporter permease</fullName>
    </submittedName>
</protein>
<dbReference type="RefSeq" id="WP_119086492.1">
    <property type="nucleotide sequence ID" value="NZ_QXIY01000043.1"/>
</dbReference>
<dbReference type="GO" id="GO:0071916">
    <property type="term" value="F:dipeptide transmembrane transporter activity"/>
    <property type="evidence" value="ECO:0007669"/>
    <property type="project" value="TreeGrafter"/>
</dbReference>
<dbReference type="Pfam" id="PF00528">
    <property type="entry name" value="BPD_transp_1"/>
    <property type="match status" value="1"/>
</dbReference>
<accession>A0A398DPH1</accession>
<dbReference type="Proteomes" id="UP000266113">
    <property type="component" value="Unassembled WGS sequence"/>
</dbReference>
<proteinExistence type="inferred from homology"/>
<sequence>MARYIARRLVLMVIVLAGMSVLTFLLTHLVPGNPAKLMAGLHATQAQVDVYTRRYGLNKPLPVQYWRYVTGLTHGDFGTSLTTQRPVAEDLKQFAPATAELVFAAMVLTVVIGVPLGALSGLFHRSWFDHSTRVISVAGAAMPAFWLGMILQVVFFAKLGVLPVGGQLDILSQSPPTITGMVVVDSLLAGQFTVFRDALLHLILPAFTLAAGGIAIVTRMSRGAMEDTLETDFIRMARAKGMPELRVVGRHALPNALTSTVTVLGLQVGALFAGTFLVESVFTWPGIGLYAVTGIRDQDYAAIMGVTLLIAITYCLANLVVDVIYALMDPRITYAGT</sequence>
<evidence type="ECO:0000256" key="4">
    <source>
        <dbReference type="ARBA" id="ARBA00022692"/>
    </source>
</evidence>
<dbReference type="InterPro" id="IPR035906">
    <property type="entry name" value="MetI-like_sf"/>
</dbReference>
<evidence type="ECO:0000256" key="3">
    <source>
        <dbReference type="ARBA" id="ARBA00022475"/>
    </source>
</evidence>
<reference evidence="9 10" key="1">
    <citation type="submission" date="2018-09" db="EMBL/GenBank/DDBJ databases">
        <title>Discovery and Ecogenomic Context for Candidatus Cryosericales, a Global Caldiserica Order Active in Thawing Permafrost.</title>
        <authorList>
            <person name="Martinez M.A."/>
            <person name="Woodcroft B.J."/>
            <person name="Ignacio Espinoza J.C."/>
            <person name="Zayed A."/>
            <person name="Singleton C.M."/>
            <person name="Boyd J."/>
            <person name="Li Y.-F."/>
            <person name="Purvine S."/>
            <person name="Maughan H."/>
            <person name="Hodgkins S.B."/>
            <person name="Anderson D."/>
            <person name="Sederholm M."/>
            <person name="Temperton B."/>
            <person name="Saleska S.R."/>
            <person name="Tyson G.W."/>
            <person name="Rich V.I."/>
        </authorList>
    </citation>
    <scope>NUCLEOTIDE SEQUENCE [LARGE SCALE GENOMIC DNA]</scope>
    <source>
        <strain evidence="9 10">SMC1</strain>
    </source>
</reference>
<comment type="similarity">
    <text evidence="7">Belongs to the binding-protein-dependent transport system permease family.</text>
</comment>
<dbReference type="SUPFAM" id="SSF161098">
    <property type="entry name" value="MetI-like"/>
    <property type="match status" value="1"/>
</dbReference>
<comment type="caution">
    <text evidence="9">The sequence shown here is derived from an EMBL/GenBank/DDBJ whole genome shotgun (WGS) entry which is preliminary data.</text>
</comment>
<feature type="transmembrane region" description="Helical" evidence="7">
    <location>
        <begin position="101"/>
        <end position="123"/>
    </location>
</feature>
<comment type="subcellular location">
    <subcellularLocation>
        <location evidence="1 7">Cell membrane</location>
        <topology evidence="1 7">Multi-pass membrane protein</topology>
    </subcellularLocation>
</comment>
<feature type="domain" description="ABC transmembrane type-1" evidence="8">
    <location>
        <begin position="95"/>
        <end position="325"/>
    </location>
</feature>
<keyword evidence="4 7" id="KW-0812">Transmembrane</keyword>
<dbReference type="Pfam" id="PF19300">
    <property type="entry name" value="BPD_transp_1_N"/>
    <property type="match status" value="1"/>
</dbReference>
<dbReference type="PANTHER" id="PTHR43163:SF8">
    <property type="entry name" value="D,D-DIPEPTIDE TRANSPORT SYSTEM PERMEASE PROTEIN DDPB-RELATED"/>
    <property type="match status" value="1"/>
</dbReference>
<dbReference type="AlphaFoldDB" id="A0A398DPH1"/>
<dbReference type="Gene3D" id="1.10.3720.10">
    <property type="entry name" value="MetI-like"/>
    <property type="match status" value="1"/>
</dbReference>
<evidence type="ECO:0000313" key="10">
    <source>
        <dbReference type="Proteomes" id="UP000266113"/>
    </source>
</evidence>
<keyword evidence="10" id="KW-1185">Reference proteome</keyword>
<keyword evidence="6 7" id="KW-0472">Membrane</keyword>
<keyword evidence="3" id="KW-1003">Cell membrane</keyword>
<dbReference type="InterPro" id="IPR000515">
    <property type="entry name" value="MetI-like"/>
</dbReference>
<gene>
    <name evidence="9" type="ORF">SMC1_09295</name>
</gene>
<evidence type="ECO:0000256" key="6">
    <source>
        <dbReference type="ARBA" id="ARBA00023136"/>
    </source>
</evidence>
<dbReference type="EMBL" id="QXIY01000043">
    <property type="protein sequence ID" value="RIE15879.1"/>
    <property type="molecule type" value="Genomic_DNA"/>
</dbReference>
<evidence type="ECO:0000256" key="5">
    <source>
        <dbReference type="ARBA" id="ARBA00022989"/>
    </source>
</evidence>
<evidence type="ECO:0000256" key="2">
    <source>
        <dbReference type="ARBA" id="ARBA00022448"/>
    </source>
</evidence>
<keyword evidence="5 7" id="KW-1133">Transmembrane helix</keyword>
<feature type="transmembrane region" description="Helical" evidence="7">
    <location>
        <begin position="198"/>
        <end position="217"/>
    </location>
</feature>
<dbReference type="CDD" id="cd06261">
    <property type="entry name" value="TM_PBP2"/>
    <property type="match status" value="1"/>
</dbReference>
<feature type="transmembrane region" description="Helical" evidence="7">
    <location>
        <begin position="302"/>
        <end position="327"/>
    </location>
</feature>
<evidence type="ECO:0000259" key="8">
    <source>
        <dbReference type="PROSITE" id="PS50928"/>
    </source>
</evidence>